<keyword evidence="1 4" id="KW-0808">Transferase</keyword>
<gene>
    <name evidence="4" type="ORF">BpHYR1_038647</name>
</gene>
<comment type="caution">
    <text evidence="1">Lacks conserved residue(s) required for the propagation of feature annotation.</text>
</comment>
<proteinExistence type="inferred from homology"/>
<keyword evidence="1" id="KW-0949">S-adenosyl-L-methionine</keyword>
<feature type="region of interest" description="Disordered" evidence="2">
    <location>
        <begin position="584"/>
        <end position="605"/>
    </location>
</feature>
<protein>
    <submittedName>
        <fullName evidence="4">Methyltransferase NSUN7 isoform X1</fullName>
    </submittedName>
</protein>
<dbReference type="STRING" id="10195.A0A3M7RKS6"/>
<feature type="domain" description="SAM-dependent MTase RsmB/NOP-type" evidence="3">
    <location>
        <begin position="227"/>
        <end position="548"/>
    </location>
</feature>
<organism evidence="4 5">
    <name type="scientific">Brachionus plicatilis</name>
    <name type="common">Marine rotifer</name>
    <name type="synonym">Brachionus muelleri</name>
    <dbReference type="NCBI Taxonomy" id="10195"/>
    <lineage>
        <taxon>Eukaryota</taxon>
        <taxon>Metazoa</taxon>
        <taxon>Spiralia</taxon>
        <taxon>Gnathifera</taxon>
        <taxon>Rotifera</taxon>
        <taxon>Eurotatoria</taxon>
        <taxon>Monogononta</taxon>
        <taxon>Pseudotrocha</taxon>
        <taxon>Ploima</taxon>
        <taxon>Brachionidae</taxon>
        <taxon>Brachionus</taxon>
    </lineage>
</organism>
<dbReference type="GO" id="GO:0008168">
    <property type="term" value="F:methyltransferase activity"/>
    <property type="evidence" value="ECO:0007669"/>
    <property type="project" value="UniProtKB-KW"/>
</dbReference>
<dbReference type="SUPFAM" id="SSF53335">
    <property type="entry name" value="S-adenosyl-L-methionine-dependent methyltransferases"/>
    <property type="match status" value="1"/>
</dbReference>
<feature type="binding site" evidence="1">
    <location>
        <position position="388"/>
    </location>
    <ligand>
        <name>S-adenosyl-L-methionine</name>
        <dbReference type="ChEBI" id="CHEBI:59789"/>
    </ligand>
</feature>
<dbReference type="Gene3D" id="3.30.70.1170">
    <property type="entry name" value="Sun protein, domain 3"/>
    <property type="match status" value="1"/>
</dbReference>
<keyword evidence="1 4" id="KW-0489">Methyltransferase</keyword>
<dbReference type="InterPro" id="IPR001678">
    <property type="entry name" value="MeTrfase_RsmB-F_NOP2_dom"/>
</dbReference>
<dbReference type="InterPro" id="IPR029063">
    <property type="entry name" value="SAM-dependent_MTases_sf"/>
</dbReference>
<dbReference type="AlphaFoldDB" id="A0A3M7RKS6"/>
<dbReference type="OrthoDB" id="6817893at2759"/>
<evidence type="ECO:0000313" key="4">
    <source>
        <dbReference type="EMBL" id="RNA23997.1"/>
    </source>
</evidence>
<comment type="similarity">
    <text evidence="1">Belongs to the class I-like SAM-binding methyltransferase superfamily. RsmB/NOP family.</text>
</comment>
<dbReference type="PANTHER" id="PTHR14663">
    <property type="entry name" value="METHYLTRANSFERASE NSUN7-RELATED"/>
    <property type="match status" value="1"/>
</dbReference>
<keyword evidence="1" id="KW-0694">RNA-binding</keyword>
<name>A0A3M7RKS6_BRAPC</name>
<dbReference type="EMBL" id="REGN01003183">
    <property type="protein sequence ID" value="RNA23997.1"/>
    <property type="molecule type" value="Genomic_DNA"/>
</dbReference>
<evidence type="ECO:0000256" key="1">
    <source>
        <dbReference type="PROSITE-ProRule" id="PRU01023"/>
    </source>
</evidence>
<evidence type="ECO:0000256" key="2">
    <source>
        <dbReference type="SAM" id="MobiDB-lite"/>
    </source>
</evidence>
<reference evidence="4 5" key="1">
    <citation type="journal article" date="2018" name="Sci. Rep.">
        <title>Genomic signatures of local adaptation to the degree of environmental predictability in rotifers.</title>
        <authorList>
            <person name="Franch-Gras L."/>
            <person name="Hahn C."/>
            <person name="Garcia-Roger E.M."/>
            <person name="Carmona M.J."/>
            <person name="Serra M."/>
            <person name="Gomez A."/>
        </authorList>
    </citation>
    <scope>NUCLEOTIDE SEQUENCE [LARGE SCALE GENOMIC DNA]</scope>
    <source>
        <strain evidence="4">HYR1</strain>
    </source>
</reference>
<dbReference type="Gene3D" id="3.40.50.150">
    <property type="entry name" value="Vaccinia Virus protein VP39"/>
    <property type="match status" value="1"/>
</dbReference>
<sequence>MISTLNSGPAIRDYLSSANNYSEQELERMKLCGLLFERKSNGNQKLVKEFLRREPCLYNQVVYKNAARIFHCLKADLNENPILKTLKKQQAIEKGEDADQKQVTEVPKIEYQNGKEKKSTLQLAFSTLKFQKVLEDLLDECQFYGNYSQFKDEQSLVCTVLFDYMTRKFELRDKLIEEPFDNQDNLVTEIENAIHKEKTDLAAELAKNRIRADASTIEELLPQELREVEQHRAELPLYCWVNQIKVSVVDMIEKLVHTDELTIVDNKKFLEKKCFMLDPHCSNLLMFHFALRDKILNSEYVKNWELIVQDKSSCLAPYSVSKLLSKKDDVIIANLSGGLVGAFIGSFMEEYDGRVYVFGATNESRYHEISEKLHQIGVSKYVKLVKEDFMDLKSDDPKLENAKVILINAPCSKSALMNPMEFLFQEGEDVRFLRDYTIDVNNSKKIKHCIQNETALLKHALKFPKIRALVYQTYSKHSLENEDLIHRVLMEFNESRKSISFPYKLSPPVIALTADDIQNDEVVKNHKFLQFIPSNRMNGSFIGLLTRDRDNEMSKEMRRAEGSLSAKKVKKAQPATFEEKNFLKPLSPKKLTRRKTTGPKKLSASEKFTSLEEEIKQLQIRNKLDLPMPSINPILGDAKSKTLSTKSKSSINLPGNFDLNFDLNSKLSLIGRLDSKNNIVNHMLPKRSSTPEPELDKKNANK</sequence>
<dbReference type="GO" id="GO:0032259">
    <property type="term" value="P:methylation"/>
    <property type="evidence" value="ECO:0007669"/>
    <property type="project" value="UniProtKB-KW"/>
</dbReference>
<evidence type="ECO:0000259" key="3">
    <source>
        <dbReference type="PROSITE" id="PS51686"/>
    </source>
</evidence>
<keyword evidence="5" id="KW-1185">Reference proteome</keyword>
<feature type="region of interest" description="Disordered" evidence="2">
    <location>
        <begin position="683"/>
        <end position="702"/>
    </location>
</feature>
<dbReference type="PROSITE" id="PS51686">
    <property type="entry name" value="SAM_MT_RSMB_NOP"/>
    <property type="match status" value="1"/>
</dbReference>
<comment type="caution">
    <text evidence="4">The sequence shown here is derived from an EMBL/GenBank/DDBJ whole genome shotgun (WGS) entry which is preliminary data.</text>
</comment>
<dbReference type="PANTHER" id="PTHR14663:SF2">
    <property type="entry name" value="METHYLTRANSFERASE NSUN7-RELATED"/>
    <property type="match status" value="1"/>
</dbReference>
<dbReference type="InterPro" id="IPR042620">
    <property type="entry name" value="NSUN7"/>
</dbReference>
<evidence type="ECO:0000313" key="5">
    <source>
        <dbReference type="Proteomes" id="UP000276133"/>
    </source>
</evidence>
<dbReference type="Proteomes" id="UP000276133">
    <property type="component" value="Unassembled WGS sequence"/>
</dbReference>
<dbReference type="GO" id="GO:0003723">
    <property type="term" value="F:RNA binding"/>
    <property type="evidence" value="ECO:0007669"/>
    <property type="project" value="UniProtKB-UniRule"/>
</dbReference>
<accession>A0A3M7RKS6</accession>